<keyword evidence="7" id="KW-1185">Reference proteome</keyword>
<dbReference type="FunFam" id="1.20.1340.10:FF:000001">
    <property type="entry name" value="Histidine decarboxylase"/>
    <property type="match status" value="1"/>
</dbReference>
<dbReference type="Gene3D" id="1.20.1340.10">
    <property type="entry name" value="dopa decarboxylase, N-terminal domain"/>
    <property type="match status" value="2"/>
</dbReference>
<comment type="cofactor">
    <cofactor evidence="1 5">
        <name>pyridoxal 5'-phosphate</name>
        <dbReference type="ChEBI" id="CHEBI:597326"/>
    </cofactor>
</comment>
<dbReference type="Gene3D" id="3.90.1150.10">
    <property type="entry name" value="Aspartate Aminotransferase, domain 1"/>
    <property type="match status" value="2"/>
</dbReference>
<dbReference type="PRINTS" id="PR00800">
    <property type="entry name" value="YHDCRBOXLASE"/>
</dbReference>
<dbReference type="PROSITE" id="PS00392">
    <property type="entry name" value="DDC_GAD_HDC_YDC"/>
    <property type="match status" value="2"/>
</dbReference>
<dbReference type="GO" id="GO:0019752">
    <property type="term" value="P:carboxylic acid metabolic process"/>
    <property type="evidence" value="ECO:0007669"/>
    <property type="project" value="InterPro"/>
</dbReference>
<protein>
    <submittedName>
        <fullName evidence="6">(diamondback moth) hypothetical protein</fullName>
    </submittedName>
</protein>
<dbReference type="GO" id="GO:0004058">
    <property type="term" value="F:aromatic-L-amino-acid decarboxylase activity"/>
    <property type="evidence" value="ECO:0007669"/>
    <property type="project" value="TreeGrafter"/>
</dbReference>
<accession>A0A8S4DK04</accession>
<name>A0A8S4DK04_PLUXY</name>
<dbReference type="InterPro" id="IPR015421">
    <property type="entry name" value="PyrdxlP-dep_Trfase_major"/>
</dbReference>
<comment type="similarity">
    <text evidence="2">Belongs to the group II decarboxylase family.</text>
</comment>
<dbReference type="SUPFAM" id="SSF53383">
    <property type="entry name" value="PLP-dependent transferases"/>
    <property type="match status" value="2"/>
</dbReference>
<dbReference type="Gene3D" id="3.40.640.10">
    <property type="entry name" value="Type I PLP-dependent aspartate aminotransferase-like (Major domain)"/>
    <property type="match status" value="2"/>
</dbReference>
<evidence type="ECO:0000256" key="1">
    <source>
        <dbReference type="ARBA" id="ARBA00001933"/>
    </source>
</evidence>
<organism evidence="6 7">
    <name type="scientific">Plutella xylostella</name>
    <name type="common">Diamondback moth</name>
    <name type="synonym">Plutella maculipennis</name>
    <dbReference type="NCBI Taxonomy" id="51655"/>
    <lineage>
        <taxon>Eukaryota</taxon>
        <taxon>Metazoa</taxon>
        <taxon>Ecdysozoa</taxon>
        <taxon>Arthropoda</taxon>
        <taxon>Hexapoda</taxon>
        <taxon>Insecta</taxon>
        <taxon>Pterygota</taxon>
        <taxon>Neoptera</taxon>
        <taxon>Endopterygota</taxon>
        <taxon>Lepidoptera</taxon>
        <taxon>Glossata</taxon>
        <taxon>Ditrysia</taxon>
        <taxon>Yponomeutoidea</taxon>
        <taxon>Plutellidae</taxon>
        <taxon>Plutella</taxon>
    </lineage>
</organism>
<dbReference type="EMBL" id="CAJHNJ030000005">
    <property type="protein sequence ID" value="CAG9098817.1"/>
    <property type="molecule type" value="Genomic_DNA"/>
</dbReference>
<evidence type="ECO:0000256" key="2">
    <source>
        <dbReference type="ARBA" id="ARBA00009533"/>
    </source>
</evidence>
<reference evidence="6" key="1">
    <citation type="submission" date="2020-11" db="EMBL/GenBank/DDBJ databases">
        <authorList>
            <person name="Whiteford S."/>
        </authorList>
    </citation>
    <scope>NUCLEOTIDE SEQUENCE</scope>
</reference>
<dbReference type="FunFam" id="3.40.640.10:FF:000025">
    <property type="entry name" value="Histidine decarboxylase"/>
    <property type="match status" value="2"/>
</dbReference>
<keyword evidence="3 5" id="KW-0663">Pyridoxal phosphate</keyword>
<dbReference type="InterPro" id="IPR021115">
    <property type="entry name" value="Pyridoxal-P_BS"/>
</dbReference>
<evidence type="ECO:0000256" key="3">
    <source>
        <dbReference type="ARBA" id="ARBA00022898"/>
    </source>
</evidence>
<evidence type="ECO:0000313" key="6">
    <source>
        <dbReference type="EMBL" id="CAG9098817.1"/>
    </source>
</evidence>
<keyword evidence="4" id="KW-0456">Lyase</keyword>
<dbReference type="Proteomes" id="UP000653454">
    <property type="component" value="Unassembled WGS sequence"/>
</dbReference>
<dbReference type="GO" id="GO:0005737">
    <property type="term" value="C:cytoplasm"/>
    <property type="evidence" value="ECO:0007669"/>
    <property type="project" value="TreeGrafter"/>
</dbReference>
<evidence type="ECO:0000256" key="4">
    <source>
        <dbReference type="ARBA" id="ARBA00023239"/>
    </source>
</evidence>
<feature type="modified residue" description="N6-(pyridoxal phosphate)lysine" evidence="5">
    <location>
        <position position="316"/>
    </location>
</feature>
<dbReference type="GO" id="GO:0030170">
    <property type="term" value="F:pyridoxal phosphate binding"/>
    <property type="evidence" value="ECO:0007669"/>
    <property type="project" value="InterPro"/>
</dbReference>
<gene>
    <name evidence="6" type="ORF">PLXY2_LOCUS2007</name>
</gene>
<dbReference type="InterPro" id="IPR010977">
    <property type="entry name" value="Aromatic_deC"/>
</dbReference>
<proteinExistence type="inferred from homology"/>
<dbReference type="CDD" id="cd06450">
    <property type="entry name" value="DOPA_deC_like"/>
    <property type="match status" value="2"/>
</dbReference>
<dbReference type="AlphaFoldDB" id="A0A8S4DK04"/>
<evidence type="ECO:0000256" key="5">
    <source>
        <dbReference type="PIRSR" id="PIRSR602129-50"/>
    </source>
</evidence>
<sequence>MDSQQFREFGKAAIDLLADYMDNIRDKDVLPSVEPGYLMKMLPENAPEEPESWKDVLQDFNQAIMPGVTHWHSPRFHAFYPTGQSFESIVGNMLSDGLGVIGFSWVYTWLQMAIMLMQISSPACTELEVVSMNWLGKLLGLPEEFLNCSDGPGGGVIQGSASEATQVGLLVAKDKTIRRLLEADPTLSEGEVAARLVAYTSDQCNSSVEKAGLLGNMKMRLLKADSNGRLRGETVKQAFDEDIAQGLIPCYMVANLGTTGTCAFDPLYEIGPVCNEANVWLHVDAAYAGAAFICPEYRHLMKGVEYADSFDFNPHKWLLVNFDCSAMWVKRGYELVNAFNVQRIYLTDTDTNVKVPDYRHWQMPLGRRFRALKLWTVMRLYGAEGLRNHIRNHISLALHFANLVRSDDRFLVEPEPSMGLVCFRLRDGDSTTKLLLDNLTAKKNLFMVAATYRGRYIIRFVVCSRLTTKEDVEYSWMKIKEEADLISSNKVTLKSQIPAINHIPVLSSCEKSKDVLPSVEPGYLLKMLPENAPEQPEEWKDLIQDFNHAIMPGITHWSSPRFHAYFPAGHSYESIVGNILSDGLGVIGFSWISSPACTELEVVSMNWLGKLLGLPEEFLNCSDGPGGGVIQCTASDSTHLTLLVARDKTIRRLLAADPTLAEGEVAARLVAYTSDQCNSSVEKAGLLGNMKMGLLKADSNGRLRGETVKQAFDEDIAQGLIPCYMVANLGTTGICAFDPLYEIGPVCNEANVWLHVDAAYAGAAFICPEYRHLMKGVEYVDSFDFNPHKWLLVNFDCSAMWVKRGYELVNAFNVQRIYLTDTDTNVKVPDYRHWQMPLGRRFRALKLWTVMRLYGAEGLRKYIRNHISLALHFANLVRSDDRFLVEPEPSMGLVCFRLRDGDSTTKLLLDNLTAKKKLYMVAATYQSRFIIRFVVCSRLTTKEDIEYSWNKIKEEADLLRPNKIRIPAINPIQVHSYEKLK</sequence>
<evidence type="ECO:0000313" key="7">
    <source>
        <dbReference type="Proteomes" id="UP000653454"/>
    </source>
</evidence>
<dbReference type="GO" id="GO:0006520">
    <property type="term" value="P:amino acid metabolic process"/>
    <property type="evidence" value="ECO:0007669"/>
    <property type="project" value="InterPro"/>
</dbReference>
<dbReference type="InterPro" id="IPR015422">
    <property type="entry name" value="PyrdxlP-dep_Trfase_small"/>
</dbReference>
<dbReference type="Pfam" id="PF00282">
    <property type="entry name" value="Pyridoxal_deC"/>
    <property type="match status" value="2"/>
</dbReference>
<dbReference type="GO" id="GO:0006584">
    <property type="term" value="P:catecholamine metabolic process"/>
    <property type="evidence" value="ECO:0007669"/>
    <property type="project" value="TreeGrafter"/>
</dbReference>
<dbReference type="InterPro" id="IPR015424">
    <property type="entry name" value="PyrdxlP-dep_Trfase"/>
</dbReference>
<dbReference type="PANTHER" id="PTHR11999:SF60">
    <property type="entry name" value="3,4-DIHYDROXYPHENYLACETALDEHYDE SYNTHASE"/>
    <property type="match status" value="1"/>
</dbReference>
<comment type="caution">
    <text evidence="6">The sequence shown here is derived from an EMBL/GenBank/DDBJ whole genome shotgun (WGS) entry which is preliminary data.</text>
</comment>
<dbReference type="InterPro" id="IPR002129">
    <property type="entry name" value="PyrdxlP-dep_de-COase"/>
</dbReference>
<dbReference type="PANTHER" id="PTHR11999">
    <property type="entry name" value="GROUP II PYRIDOXAL-5-PHOSPHATE DECARBOXYLASE"/>
    <property type="match status" value="1"/>
</dbReference>